<evidence type="ECO:0000256" key="1">
    <source>
        <dbReference type="SAM" id="Phobius"/>
    </source>
</evidence>
<keyword evidence="1" id="KW-1133">Transmembrane helix</keyword>
<name>A0AAI8YH18_9PEZI</name>
<organism evidence="2 3">
    <name type="scientific">Anthostomella pinea</name>
    <dbReference type="NCBI Taxonomy" id="933095"/>
    <lineage>
        <taxon>Eukaryota</taxon>
        <taxon>Fungi</taxon>
        <taxon>Dikarya</taxon>
        <taxon>Ascomycota</taxon>
        <taxon>Pezizomycotina</taxon>
        <taxon>Sordariomycetes</taxon>
        <taxon>Xylariomycetidae</taxon>
        <taxon>Xylariales</taxon>
        <taxon>Xylariaceae</taxon>
        <taxon>Anthostomella</taxon>
    </lineage>
</organism>
<gene>
    <name evidence="2" type="ORF">KHLLAP_LOCUS7457</name>
</gene>
<evidence type="ECO:0000313" key="3">
    <source>
        <dbReference type="Proteomes" id="UP001295740"/>
    </source>
</evidence>
<comment type="caution">
    <text evidence="2">The sequence shown here is derived from an EMBL/GenBank/DDBJ whole genome shotgun (WGS) entry which is preliminary data.</text>
</comment>
<keyword evidence="1" id="KW-0812">Transmembrane</keyword>
<feature type="transmembrane region" description="Helical" evidence="1">
    <location>
        <begin position="12"/>
        <end position="29"/>
    </location>
</feature>
<dbReference type="Proteomes" id="UP001295740">
    <property type="component" value="Unassembled WGS sequence"/>
</dbReference>
<protein>
    <submittedName>
        <fullName evidence="2">Uu.00g081750.m01.CDS01</fullName>
    </submittedName>
</protein>
<accession>A0AAI8YH18</accession>
<evidence type="ECO:0000313" key="2">
    <source>
        <dbReference type="EMBL" id="CAJ2506989.1"/>
    </source>
</evidence>
<keyword evidence="1" id="KW-0472">Membrane</keyword>
<dbReference type="AlphaFoldDB" id="A0AAI8YH18"/>
<dbReference type="EMBL" id="CAUWAG010000010">
    <property type="protein sequence ID" value="CAJ2506989.1"/>
    <property type="molecule type" value="Genomic_DNA"/>
</dbReference>
<keyword evidence="3" id="KW-1185">Reference proteome</keyword>
<proteinExistence type="predicted"/>
<sequence length="112" mass="12881">MAIALGAYPWSPQLSIVTFLFVLSSLAVLRTRKHWDISRPLKYWDCDNAEHKNLIKWTSLRIFLLALCVWVSSLTDWGSEGIAAFSFCLSCLKVYLDLKFQENEALLDLQLL</sequence>
<reference evidence="2" key="1">
    <citation type="submission" date="2023-10" db="EMBL/GenBank/DDBJ databases">
        <authorList>
            <person name="Hackl T."/>
        </authorList>
    </citation>
    <scope>NUCLEOTIDE SEQUENCE</scope>
</reference>